<reference evidence="2 3" key="1">
    <citation type="submission" date="2019-02" db="EMBL/GenBank/DDBJ databases">
        <title>Genome analysis provides insights into bioremediation potentialities and Haloocin production by Natrinema altunense strain 4.1R isolated from Chott Douz in Tunisian desert.</title>
        <authorList>
            <person name="Najjari A."/>
            <person name="Youssef N."/>
            <person name="Ben Dhia O."/>
            <person name="Ferjani R."/>
            <person name="El Hidri D."/>
            <person name="Ouzari H.I."/>
            <person name="Cherif A."/>
        </authorList>
    </citation>
    <scope>NUCLEOTIDE SEQUENCE [LARGE SCALE GENOMIC DNA]</scope>
    <source>
        <strain evidence="2 3">4.1R</strain>
    </source>
</reference>
<accession>A0A482XU79</accession>
<name>A0A482XU79_9EURY</name>
<dbReference type="EMBL" id="SHMR01000007">
    <property type="protein sequence ID" value="RZH66698.1"/>
    <property type="molecule type" value="Genomic_DNA"/>
</dbReference>
<comment type="caution">
    <text evidence="2">The sequence shown here is derived from an EMBL/GenBank/DDBJ whole genome shotgun (WGS) entry which is preliminary data.</text>
</comment>
<feature type="region of interest" description="Disordered" evidence="1">
    <location>
        <begin position="72"/>
        <end position="96"/>
    </location>
</feature>
<gene>
    <name evidence="2" type="ORF">ELS17_12970</name>
</gene>
<evidence type="ECO:0000313" key="3">
    <source>
        <dbReference type="Proteomes" id="UP000292704"/>
    </source>
</evidence>
<evidence type="ECO:0000256" key="1">
    <source>
        <dbReference type="SAM" id="MobiDB-lite"/>
    </source>
</evidence>
<dbReference type="AlphaFoldDB" id="A0A482XU79"/>
<organism evidence="2 3">
    <name type="scientific">Natrinema altunense</name>
    <dbReference type="NCBI Taxonomy" id="222984"/>
    <lineage>
        <taxon>Archaea</taxon>
        <taxon>Methanobacteriati</taxon>
        <taxon>Methanobacteriota</taxon>
        <taxon>Stenosarchaea group</taxon>
        <taxon>Halobacteria</taxon>
        <taxon>Halobacteriales</taxon>
        <taxon>Natrialbaceae</taxon>
        <taxon>Natrinema</taxon>
    </lineage>
</organism>
<dbReference type="Proteomes" id="UP000292704">
    <property type="component" value="Unassembled WGS sequence"/>
</dbReference>
<proteinExistence type="predicted"/>
<evidence type="ECO:0000313" key="2">
    <source>
        <dbReference type="EMBL" id="RZH66698.1"/>
    </source>
</evidence>
<protein>
    <submittedName>
        <fullName evidence="2">Uncharacterized protein</fullName>
    </submittedName>
</protein>
<sequence>MCDILNICWNIRPCYCRWFASLSDGAYPRPKGRGIAPVQPVTAKESDELVVFTARGGAYRERIGTEGISASFSARTRCSSSTTSPSSSNATTGASR</sequence>